<evidence type="ECO:0000256" key="6">
    <source>
        <dbReference type="ARBA" id="ARBA00022840"/>
    </source>
</evidence>
<feature type="transmembrane region" description="Helical" evidence="9">
    <location>
        <begin position="161"/>
        <end position="178"/>
    </location>
</feature>
<feature type="transmembrane region" description="Helical" evidence="9">
    <location>
        <begin position="198"/>
        <end position="222"/>
    </location>
</feature>
<keyword evidence="4" id="KW-0677">Repeat</keyword>
<dbReference type="InterPro" id="IPR036640">
    <property type="entry name" value="ABC1_TM_sf"/>
</dbReference>
<keyword evidence="7 9" id="KW-1133">Transmembrane helix</keyword>
<dbReference type="InterPro" id="IPR017871">
    <property type="entry name" value="ABC_transporter-like_CS"/>
</dbReference>
<dbReference type="PANTHER" id="PTHR24223">
    <property type="entry name" value="ATP-BINDING CASSETTE SUB-FAMILY C"/>
    <property type="match status" value="1"/>
</dbReference>
<evidence type="ECO:0000256" key="9">
    <source>
        <dbReference type="SAM" id="Phobius"/>
    </source>
</evidence>
<dbReference type="InterPro" id="IPR050173">
    <property type="entry name" value="ABC_transporter_C-like"/>
</dbReference>
<evidence type="ECO:0000259" key="11">
    <source>
        <dbReference type="PROSITE" id="PS50929"/>
    </source>
</evidence>
<dbReference type="Pfam" id="PF00664">
    <property type="entry name" value="ABC_membrane"/>
    <property type="match status" value="1"/>
</dbReference>
<evidence type="ECO:0000313" key="12">
    <source>
        <dbReference type="EMBL" id="KIR59395.1"/>
    </source>
</evidence>
<feature type="transmembrane region" description="Helical" evidence="9">
    <location>
        <begin position="138"/>
        <end position="155"/>
    </location>
</feature>
<protein>
    <recommendedName>
        <fullName evidence="14">P-loop containing nucleoside triphosphate hydrolase protein</fullName>
    </recommendedName>
</protein>
<keyword evidence="5" id="KW-0547">Nucleotide-binding</keyword>
<organism evidence="12 13">
    <name type="scientific">Cryptococcus bacillisporus CA1873</name>
    <dbReference type="NCBI Taxonomy" id="1296111"/>
    <lineage>
        <taxon>Eukaryota</taxon>
        <taxon>Fungi</taxon>
        <taxon>Dikarya</taxon>
        <taxon>Basidiomycota</taxon>
        <taxon>Agaricomycotina</taxon>
        <taxon>Tremellomycetes</taxon>
        <taxon>Tremellales</taxon>
        <taxon>Cryptococcaceae</taxon>
        <taxon>Cryptococcus</taxon>
        <taxon>Cryptococcus gattii species complex</taxon>
    </lineage>
</organism>
<dbReference type="SUPFAM" id="SSF52540">
    <property type="entry name" value="P-loop containing nucleoside triphosphate hydrolases"/>
    <property type="match status" value="1"/>
</dbReference>
<evidence type="ECO:0000256" key="1">
    <source>
        <dbReference type="ARBA" id="ARBA00004370"/>
    </source>
</evidence>
<keyword evidence="2" id="KW-0813">Transport</keyword>
<dbReference type="Proteomes" id="UP000053800">
    <property type="component" value="Unassembled WGS sequence"/>
</dbReference>
<dbReference type="PROSITE" id="PS50929">
    <property type="entry name" value="ABC_TM1F"/>
    <property type="match status" value="1"/>
</dbReference>
<feature type="domain" description="ABC transmembrane type-1" evidence="11">
    <location>
        <begin position="46"/>
        <end position="257"/>
    </location>
</feature>
<dbReference type="PROSITE" id="PS00211">
    <property type="entry name" value="ABC_TRANSPORTER_1"/>
    <property type="match status" value="1"/>
</dbReference>
<evidence type="ECO:0000256" key="2">
    <source>
        <dbReference type="ARBA" id="ARBA00022448"/>
    </source>
</evidence>
<evidence type="ECO:0008006" key="14">
    <source>
        <dbReference type="Google" id="ProtNLM"/>
    </source>
</evidence>
<feature type="transmembrane region" description="Helical" evidence="9">
    <location>
        <begin position="44"/>
        <end position="63"/>
    </location>
</feature>
<evidence type="ECO:0000256" key="4">
    <source>
        <dbReference type="ARBA" id="ARBA00022737"/>
    </source>
</evidence>
<dbReference type="SUPFAM" id="SSF90123">
    <property type="entry name" value="ABC transporter transmembrane region"/>
    <property type="match status" value="1"/>
</dbReference>
<accession>A0ABR5B716</accession>
<keyword evidence="6" id="KW-0067">ATP-binding</keyword>
<dbReference type="PANTHER" id="PTHR24223:SF353">
    <property type="entry name" value="ABC TRANSPORTER ATP-BINDING PROTEIN_PERMEASE VMR1-RELATED"/>
    <property type="match status" value="1"/>
</dbReference>
<evidence type="ECO:0000256" key="5">
    <source>
        <dbReference type="ARBA" id="ARBA00022741"/>
    </source>
</evidence>
<dbReference type="SMART" id="SM00382">
    <property type="entry name" value="AAA"/>
    <property type="match status" value="1"/>
</dbReference>
<feature type="transmembrane region" description="Helical" evidence="9">
    <location>
        <begin position="5"/>
        <end position="24"/>
    </location>
</feature>
<dbReference type="CDD" id="cd03244">
    <property type="entry name" value="ABCC_MRP_domain2"/>
    <property type="match status" value="1"/>
</dbReference>
<evidence type="ECO:0000256" key="8">
    <source>
        <dbReference type="ARBA" id="ARBA00023136"/>
    </source>
</evidence>
<evidence type="ECO:0000259" key="10">
    <source>
        <dbReference type="PROSITE" id="PS50893"/>
    </source>
</evidence>
<proteinExistence type="predicted"/>
<gene>
    <name evidence="12" type="ORF">I314_04919</name>
</gene>
<name>A0ABR5B716_CRYGA</name>
<dbReference type="PROSITE" id="PS50893">
    <property type="entry name" value="ABC_TRANSPORTER_2"/>
    <property type="match status" value="1"/>
</dbReference>
<reference evidence="12 13" key="1">
    <citation type="submission" date="2015-01" db="EMBL/GenBank/DDBJ databases">
        <title>The Genome Sequence of Cryptococcus gattii CA1873.</title>
        <authorList>
            <consortium name="The Broad Institute Genomics Platform"/>
            <person name="Cuomo C."/>
            <person name="Litvintseva A."/>
            <person name="Chen Y."/>
            <person name="Heitman J."/>
            <person name="Sun S."/>
            <person name="Springer D."/>
            <person name="Dromer F."/>
            <person name="Young S."/>
            <person name="Zeng Q."/>
            <person name="Gargeya S."/>
            <person name="Abouelleil A."/>
            <person name="Alvarado L."/>
            <person name="Chapman S.B."/>
            <person name="Gainer-Dewar J."/>
            <person name="Goldberg J."/>
            <person name="Griggs A."/>
            <person name="Gujja S."/>
            <person name="Hansen M."/>
            <person name="Howarth C."/>
            <person name="Imamovic A."/>
            <person name="Larimer J."/>
            <person name="Murphy C."/>
            <person name="Naylor J."/>
            <person name="Pearson M."/>
            <person name="Priest M."/>
            <person name="Roberts A."/>
            <person name="Saif S."/>
            <person name="Shea T."/>
            <person name="Sykes S."/>
            <person name="Wortman J."/>
            <person name="Nusbaum C."/>
            <person name="Birren B."/>
        </authorList>
    </citation>
    <scope>NUCLEOTIDE SEQUENCE [LARGE SCALE GENOMIC DNA]</scope>
    <source>
        <strain evidence="12 13">CA1873</strain>
    </source>
</reference>
<evidence type="ECO:0000256" key="7">
    <source>
        <dbReference type="ARBA" id="ARBA00022989"/>
    </source>
</evidence>
<dbReference type="EMBL" id="KN848901">
    <property type="protein sequence ID" value="KIR59395.1"/>
    <property type="molecule type" value="Genomic_DNA"/>
</dbReference>
<sequence length="548" mass="61636">MWYWVILAVVYGGHRALTMLRIFWLEHWSADPSPEHLNYNLRVYTVIVSFGIMAGAFRWIWLYGINNVGFYSRGNRRIHDLIMARLFSAPLQFFERNAQGRLLNVFGQDMWRLDCNVADDFGSLAIITSAAVVFFKEPLVAVIAVAFGVPLFWFSGHSSLYSLYNETIDGIVMIRAFGQDKLMMATMKVLNNRERTTLYNWVSAFIRILTSVVITATSFVLIERDISPSQAGLISNFALTVSGGLFGLMEQYSHLEQTFVSAERINQYITMPEHESEEGLFPPPDWPQQGRIDVRKLSLRYAPDLPQVLKNVSFTVEPGMRVGLVGATGSGKSTLALSLFRAIEHMQGEIMIDGIDISSLILSELRGRLNMVAQDGMLCSGTLRESLDVTGGRSDQEIFDALRKVHLISDTMSPEGPAKNPFANLETYVAMEGANFSHGQRQLLCLARALLKQSKILVMDEATSSVDFETDSKITATIKECFVGTTMLVIAHRLATIMHDMVLVLDRAQIIESGKFQGRKPRELIHNNQSAFHSAWRKVKKSMRPCVR</sequence>
<feature type="domain" description="ABC transporter" evidence="10">
    <location>
        <begin position="294"/>
        <end position="538"/>
    </location>
</feature>
<dbReference type="Gene3D" id="1.20.1560.10">
    <property type="entry name" value="ABC transporter type 1, transmembrane domain"/>
    <property type="match status" value="1"/>
</dbReference>
<dbReference type="Pfam" id="PF00005">
    <property type="entry name" value="ABC_tran"/>
    <property type="match status" value="1"/>
</dbReference>
<dbReference type="Gene3D" id="3.40.50.300">
    <property type="entry name" value="P-loop containing nucleotide triphosphate hydrolases"/>
    <property type="match status" value="1"/>
</dbReference>
<comment type="subcellular location">
    <subcellularLocation>
        <location evidence="1">Membrane</location>
    </subcellularLocation>
</comment>
<keyword evidence="8 9" id="KW-0472">Membrane</keyword>
<dbReference type="InterPro" id="IPR011527">
    <property type="entry name" value="ABC1_TM_dom"/>
</dbReference>
<evidence type="ECO:0000256" key="3">
    <source>
        <dbReference type="ARBA" id="ARBA00022692"/>
    </source>
</evidence>
<dbReference type="InterPro" id="IPR003439">
    <property type="entry name" value="ABC_transporter-like_ATP-bd"/>
</dbReference>
<keyword evidence="3 9" id="KW-0812">Transmembrane</keyword>
<dbReference type="InterPro" id="IPR027417">
    <property type="entry name" value="P-loop_NTPase"/>
</dbReference>
<evidence type="ECO:0000313" key="13">
    <source>
        <dbReference type="Proteomes" id="UP000053800"/>
    </source>
</evidence>
<keyword evidence="13" id="KW-1185">Reference proteome</keyword>
<dbReference type="InterPro" id="IPR003593">
    <property type="entry name" value="AAA+_ATPase"/>
</dbReference>